<dbReference type="SUPFAM" id="SSF56281">
    <property type="entry name" value="Metallo-hydrolase/oxidoreductase"/>
    <property type="match status" value="1"/>
</dbReference>
<keyword evidence="3" id="KW-1185">Reference proteome</keyword>
<name>A0A1G6HAF5_9MICO</name>
<dbReference type="PANTHER" id="PTHR43546">
    <property type="entry name" value="UPF0173 METAL-DEPENDENT HYDROLASE MJ1163-RELATED"/>
    <property type="match status" value="1"/>
</dbReference>
<evidence type="ECO:0000313" key="2">
    <source>
        <dbReference type="EMBL" id="SDB90915.1"/>
    </source>
</evidence>
<protein>
    <submittedName>
        <fullName evidence="2">L-ascorbate metabolism protein UlaG, beta-lactamase superfamily</fullName>
    </submittedName>
</protein>
<dbReference type="InterPro" id="IPR050114">
    <property type="entry name" value="UPF0173_UPF0282_UlaG_hydrolase"/>
</dbReference>
<reference evidence="2 3" key="1">
    <citation type="submission" date="2016-09" db="EMBL/GenBank/DDBJ databases">
        <authorList>
            <person name="Capua I."/>
            <person name="De Benedictis P."/>
            <person name="Joannis T."/>
            <person name="Lombin L.H."/>
            <person name="Cattoli G."/>
        </authorList>
    </citation>
    <scope>NUCLEOTIDE SEQUENCE [LARGE SCALE GENOMIC DNA]</scope>
    <source>
        <strain evidence="2 3">ISLP-3</strain>
    </source>
</reference>
<proteinExistence type="predicted"/>
<evidence type="ECO:0000259" key="1">
    <source>
        <dbReference type="SMART" id="SM00849"/>
    </source>
</evidence>
<dbReference type="SMART" id="SM00849">
    <property type="entry name" value="Lactamase_B"/>
    <property type="match status" value="1"/>
</dbReference>
<organism evidence="2 3">
    <name type="scientific">Sanguibacter gelidistatuariae</name>
    <dbReference type="NCBI Taxonomy" id="1814289"/>
    <lineage>
        <taxon>Bacteria</taxon>
        <taxon>Bacillati</taxon>
        <taxon>Actinomycetota</taxon>
        <taxon>Actinomycetes</taxon>
        <taxon>Micrococcales</taxon>
        <taxon>Sanguibacteraceae</taxon>
        <taxon>Sanguibacter</taxon>
    </lineage>
</organism>
<dbReference type="Pfam" id="PF13483">
    <property type="entry name" value="Lactamase_B_3"/>
    <property type="match status" value="1"/>
</dbReference>
<dbReference type="InterPro" id="IPR036866">
    <property type="entry name" value="RibonucZ/Hydroxyglut_hydro"/>
</dbReference>
<dbReference type="OrthoDB" id="3190691at2"/>
<dbReference type="Gene3D" id="3.60.15.10">
    <property type="entry name" value="Ribonuclease Z/Hydroxyacylglutathione hydrolase-like"/>
    <property type="match status" value="1"/>
</dbReference>
<sequence>MELTKHGHACVVLTKDGSRLVIDPGSFTAPDAMDAATAILITHEHLDHFQAETLLAALEADPALKVWTNSAVAETLGSHRGRVRAVGQDDAFEAGGFEVKVFGEWHEVVHPDLPRVRNVGFLVDDVVFHPGDAYTVPGQAIDTLLTPLYSPWSSVTGLVDWVREVGPCQTFSVHDAPLNDIGHAMMNRFLGPAGPGTGATHHQLALHEQIQLP</sequence>
<dbReference type="AlphaFoldDB" id="A0A1G6HAF5"/>
<dbReference type="PANTHER" id="PTHR43546:SF3">
    <property type="entry name" value="UPF0173 METAL-DEPENDENT HYDROLASE MJ1163"/>
    <property type="match status" value="1"/>
</dbReference>
<gene>
    <name evidence="2" type="ORF">SAMN05216410_0854</name>
</gene>
<dbReference type="CDD" id="cd06262">
    <property type="entry name" value="metallo-hydrolase-like_MBL-fold"/>
    <property type="match status" value="1"/>
</dbReference>
<feature type="domain" description="Metallo-beta-lactamase" evidence="1">
    <location>
        <begin position="7"/>
        <end position="169"/>
    </location>
</feature>
<dbReference type="InterPro" id="IPR001279">
    <property type="entry name" value="Metallo-B-lactamas"/>
</dbReference>
<dbReference type="RefSeq" id="WP_093181031.1">
    <property type="nucleotide sequence ID" value="NZ_FMYH01000001.1"/>
</dbReference>
<evidence type="ECO:0000313" key="3">
    <source>
        <dbReference type="Proteomes" id="UP000199039"/>
    </source>
</evidence>
<accession>A0A1G6HAF5</accession>
<dbReference type="STRING" id="1814289.SAMN05216410_0854"/>
<dbReference type="EMBL" id="FMYH01000001">
    <property type="protein sequence ID" value="SDB90915.1"/>
    <property type="molecule type" value="Genomic_DNA"/>
</dbReference>
<dbReference type="Proteomes" id="UP000199039">
    <property type="component" value="Unassembled WGS sequence"/>
</dbReference>